<proteinExistence type="predicted"/>
<organism evidence="1">
    <name type="scientific">marine metagenome</name>
    <dbReference type="NCBI Taxonomy" id="408172"/>
    <lineage>
        <taxon>unclassified sequences</taxon>
        <taxon>metagenomes</taxon>
        <taxon>ecological metagenomes</taxon>
    </lineage>
</organism>
<sequence>MEVQMPYLLKKVKYFVNFNAINYPIATVNLNIIALRNL</sequence>
<accession>A0A381THZ6</accession>
<gene>
    <name evidence="1" type="ORF">METZ01_LOCUS67975</name>
</gene>
<dbReference type="EMBL" id="UINC01004546">
    <property type="protein sequence ID" value="SVA15121.1"/>
    <property type="molecule type" value="Genomic_DNA"/>
</dbReference>
<dbReference type="AlphaFoldDB" id="A0A381THZ6"/>
<protein>
    <submittedName>
        <fullName evidence="1">Uncharacterized protein</fullName>
    </submittedName>
</protein>
<name>A0A381THZ6_9ZZZZ</name>
<evidence type="ECO:0000313" key="1">
    <source>
        <dbReference type="EMBL" id="SVA15121.1"/>
    </source>
</evidence>
<reference evidence="1" key="1">
    <citation type="submission" date="2018-05" db="EMBL/GenBank/DDBJ databases">
        <authorList>
            <person name="Lanie J.A."/>
            <person name="Ng W.-L."/>
            <person name="Kazmierczak K.M."/>
            <person name="Andrzejewski T.M."/>
            <person name="Davidsen T.M."/>
            <person name="Wayne K.J."/>
            <person name="Tettelin H."/>
            <person name="Glass J.I."/>
            <person name="Rusch D."/>
            <person name="Podicherti R."/>
            <person name="Tsui H.-C.T."/>
            <person name="Winkler M.E."/>
        </authorList>
    </citation>
    <scope>NUCLEOTIDE SEQUENCE</scope>
</reference>